<dbReference type="PANTHER" id="PTHR46963">
    <property type="entry name" value="SIMILAR TO RIKEN CDNA E130308A19"/>
    <property type="match status" value="1"/>
</dbReference>
<dbReference type="Gene3D" id="1.10.443.10">
    <property type="entry name" value="Intergrase catalytic core"/>
    <property type="match status" value="1"/>
</dbReference>
<dbReference type="AlphaFoldDB" id="A0AAU9W5A2"/>
<evidence type="ECO:0000256" key="1">
    <source>
        <dbReference type="ARBA" id="ARBA00023172"/>
    </source>
</evidence>
<dbReference type="EMBL" id="CALNXJ010000008">
    <property type="protein sequence ID" value="CAH3046546.1"/>
    <property type="molecule type" value="Genomic_DNA"/>
</dbReference>
<comment type="caution">
    <text evidence="3">The sequence shown here is derived from an EMBL/GenBank/DDBJ whole genome shotgun (WGS) entry which is preliminary data.</text>
</comment>
<dbReference type="GO" id="GO:0006310">
    <property type="term" value="P:DNA recombination"/>
    <property type="evidence" value="ECO:0007669"/>
    <property type="project" value="UniProtKB-KW"/>
</dbReference>
<evidence type="ECO:0000313" key="3">
    <source>
        <dbReference type="EMBL" id="CAH3046546.1"/>
    </source>
</evidence>
<dbReference type="Proteomes" id="UP001159428">
    <property type="component" value="Unassembled WGS sequence"/>
</dbReference>
<dbReference type="InterPro" id="IPR013762">
    <property type="entry name" value="Integrase-like_cat_sf"/>
</dbReference>
<sequence>MEIRNIRSVKPKAFATQDGPNERNPVSVYKICGERRPTSILTTEAPFYPSINYSKDPGRCWFKASAMAVNKLNSLRKTMVNKSGLDEKRRLTNHNARKTMIQKPNDSNVPPTHIMQLSGHRNVLSVNNYSSVSKEHLVNSAWAACARTAATTTLTAEAEASFKKTSMFLAAGPFNGAVFHDERFNITINSMNKSPGTSADSSNSTERSYKRIKRILESSVMTTVQHFNEKLYH</sequence>
<proteinExistence type="predicted"/>
<name>A0AAU9W5A2_9CNID</name>
<organism evidence="3 4">
    <name type="scientific">Pocillopora meandrina</name>
    <dbReference type="NCBI Taxonomy" id="46732"/>
    <lineage>
        <taxon>Eukaryota</taxon>
        <taxon>Metazoa</taxon>
        <taxon>Cnidaria</taxon>
        <taxon>Anthozoa</taxon>
        <taxon>Hexacorallia</taxon>
        <taxon>Scleractinia</taxon>
        <taxon>Astrocoeniina</taxon>
        <taxon>Pocilloporidae</taxon>
        <taxon>Pocillopora</taxon>
    </lineage>
</organism>
<reference evidence="3 4" key="1">
    <citation type="submission" date="2022-05" db="EMBL/GenBank/DDBJ databases">
        <authorList>
            <consortium name="Genoscope - CEA"/>
            <person name="William W."/>
        </authorList>
    </citation>
    <scope>NUCLEOTIDE SEQUENCE [LARGE SCALE GENOMIC DNA]</scope>
</reference>
<dbReference type="GO" id="GO:0003677">
    <property type="term" value="F:DNA binding"/>
    <property type="evidence" value="ECO:0007669"/>
    <property type="project" value="InterPro"/>
</dbReference>
<keyword evidence="4" id="KW-1185">Reference proteome</keyword>
<gene>
    <name evidence="3" type="ORF">PMEA_00033313</name>
</gene>
<keyword evidence="1" id="KW-0233">DNA recombination</keyword>
<dbReference type="InterPro" id="IPR042838">
    <property type="entry name" value="KIAA1958"/>
</dbReference>
<accession>A0AAU9W5A2</accession>
<dbReference type="GO" id="GO:0015074">
    <property type="term" value="P:DNA integration"/>
    <property type="evidence" value="ECO:0007669"/>
    <property type="project" value="InterPro"/>
</dbReference>
<dbReference type="InterPro" id="IPR011010">
    <property type="entry name" value="DNA_brk_join_enz"/>
</dbReference>
<protein>
    <submittedName>
        <fullName evidence="3">Uncharacterized protein</fullName>
    </submittedName>
</protein>
<dbReference type="SUPFAM" id="SSF56349">
    <property type="entry name" value="DNA breaking-rejoining enzymes"/>
    <property type="match status" value="1"/>
</dbReference>
<feature type="region of interest" description="Disordered" evidence="2">
    <location>
        <begin position="1"/>
        <end position="21"/>
    </location>
</feature>
<evidence type="ECO:0000313" key="4">
    <source>
        <dbReference type="Proteomes" id="UP001159428"/>
    </source>
</evidence>
<dbReference type="PANTHER" id="PTHR46963:SF2">
    <property type="match status" value="1"/>
</dbReference>
<evidence type="ECO:0000256" key="2">
    <source>
        <dbReference type="SAM" id="MobiDB-lite"/>
    </source>
</evidence>